<feature type="transmembrane region" description="Helical" evidence="2">
    <location>
        <begin position="36"/>
        <end position="57"/>
    </location>
</feature>
<evidence type="ECO:0008006" key="5">
    <source>
        <dbReference type="Google" id="ProtNLM"/>
    </source>
</evidence>
<accession>A0A516RBL6</accession>
<keyword evidence="2" id="KW-0472">Membrane</keyword>
<dbReference type="RefSeq" id="WP_144320362.1">
    <property type="nucleotide sequence ID" value="NZ_CP040916.1"/>
</dbReference>
<evidence type="ECO:0000313" key="4">
    <source>
        <dbReference type="Proteomes" id="UP000316806"/>
    </source>
</evidence>
<keyword evidence="2" id="KW-0812">Transmembrane</keyword>
<organism evidence="3 4">
    <name type="scientific">Streptomyces spectabilis</name>
    <dbReference type="NCBI Taxonomy" id="68270"/>
    <lineage>
        <taxon>Bacteria</taxon>
        <taxon>Bacillati</taxon>
        <taxon>Actinomycetota</taxon>
        <taxon>Actinomycetes</taxon>
        <taxon>Kitasatosporales</taxon>
        <taxon>Streptomycetaceae</taxon>
        <taxon>Streptomyces</taxon>
    </lineage>
</organism>
<dbReference type="EMBL" id="CP040916">
    <property type="protein sequence ID" value="QDQ13052.1"/>
    <property type="molecule type" value="Genomic_DNA"/>
</dbReference>
<dbReference type="AlphaFoldDB" id="A0A516RBL6"/>
<keyword evidence="2" id="KW-1133">Transmembrane helix</keyword>
<proteinExistence type="predicted"/>
<protein>
    <recommendedName>
        <fullName evidence="5">SAF domain-containing protein</fullName>
    </recommendedName>
</protein>
<gene>
    <name evidence="3" type="ORF">FH965_22865</name>
</gene>
<feature type="region of interest" description="Disordered" evidence="1">
    <location>
        <begin position="1"/>
        <end position="27"/>
    </location>
</feature>
<evidence type="ECO:0000256" key="1">
    <source>
        <dbReference type="SAM" id="MobiDB-lite"/>
    </source>
</evidence>
<sequence>MKIQERTGAGGNRAGVSAQAGVGERLPTAPRERKPALAALAVLLILVGALGATVLVLRAGDRIEVVKATKEIPAGESPKEGVNITSVLVAEDTGIKYVKWSQRKALEDYKAKSAIPAGSVVVGQMFAEDGGVPSGKSTVGLSLKEGQYPSTLKQGDTVAAYRVATNGSSGKGSDRGSAGGSTPIVADARVNTVASKNDSTISTGNLSVTLLVDSDDAASLTAAASAGEVSLVVVPGDSGN</sequence>
<reference evidence="3 4" key="1">
    <citation type="journal article" date="2019" name="J. Ind. Microbiol. Biotechnol.">
        <title>The complete genomic sequence of Streptomyces spectabilis NRRL-2792 and identification of secondary metabolite biosynthetic gene clusters.</title>
        <authorList>
            <person name="Sinha A."/>
            <person name="Phillips-Salemka S."/>
            <person name="Niraula T.A."/>
            <person name="Short K.A."/>
            <person name="Niraula N.P."/>
        </authorList>
    </citation>
    <scope>NUCLEOTIDE SEQUENCE [LARGE SCALE GENOMIC DNA]</scope>
    <source>
        <strain evidence="3 4">NRRL 2792</strain>
    </source>
</reference>
<evidence type="ECO:0000313" key="3">
    <source>
        <dbReference type="EMBL" id="QDQ13052.1"/>
    </source>
</evidence>
<name>A0A516RBL6_STRST</name>
<dbReference type="Proteomes" id="UP000316806">
    <property type="component" value="Chromosome"/>
</dbReference>
<evidence type="ECO:0000256" key="2">
    <source>
        <dbReference type="SAM" id="Phobius"/>
    </source>
</evidence>